<dbReference type="InterPro" id="IPR011009">
    <property type="entry name" value="Kinase-like_dom_sf"/>
</dbReference>
<feature type="domain" description="Protein kinase" evidence="2">
    <location>
        <begin position="6"/>
        <end position="238"/>
    </location>
</feature>
<keyword evidence="4" id="KW-1185">Reference proteome</keyword>
<dbReference type="GO" id="GO:0005524">
    <property type="term" value="F:ATP binding"/>
    <property type="evidence" value="ECO:0007669"/>
    <property type="project" value="InterPro"/>
</dbReference>
<comment type="caution">
    <text evidence="3">The sequence shown here is derived from an EMBL/GenBank/DDBJ whole genome shotgun (WGS) entry which is preliminary data.</text>
</comment>
<dbReference type="SUPFAM" id="SSF56112">
    <property type="entry name" value="Protein kinase-like (PK-like)"/>
    <property type="match status" value="1"/>
</dbReference>
<dbReference type="OrthoDB" id="4062651at2759"/>
<dbReference type="AlphaFoldDB" id="A0A1V6SIT5"/>
<dbReference type="STRING" id="303698.A0A1V6SIT5"/>
<reference evidence="4" key="1">
    <citation type="journal article" date="2017" name="Nat. Microbiol.">
        <title>Global analysis of biosynthetic gene clusters reveals vast potential of secondary metabolite production in Penicillium species.</title>
        <authorList>
            <person name="Nielsen J.C."/>
            <person name="Grijseels S."/>
            <person name="Prigent S."/>
            <person name="Ji B."/>
            <person name="Dainat J."/>
            <person name="Nielsen K.F."/>
            <person name="Frisvad J.C."/>
            <person name="Workman M."/>
            <person name="Nielsen J."/>
        </authorList>
    </citation>
    <scope>NUCLEOTIDE SEQUENCE [LARGE SCALE GENOMIC DNA]</scope>
    <source>
        <strain evidence="4">IBT 24891</strain>
    </source>
</reference>
<dbReference type="PROSITE" id="PS50011">
    <property type="entry name" value="PROTEIN_KINASE_DOM"/>
    <property type="match status" value="1"/>
</dbReference>
<dbReference type="Proteomes" id="UP000191285">
    <property type="component" value="Unassembled WGS sequence"/>
</dbReference>
<protein>
    <recommendedName>
        <fullName evidence="2">Protein kinase domain-containing protein</fullName>
    </recommendedName>
</protein>
<dbReference type="InterPro" id="IPR000719">
    <property type="entry name" value="Prot_kinase_dom"/>
</dbReference>
<dbReference type="GO" id="GO:0004672">
    <property type="term" value="F:protein kinase activity"/>
    <property type="evidence" value="ECO:0007669"/>
    <property type="project" value="InterPro"/>
</dbReference>
<organism evidence="3 4">
    <name type="scientific">Penicillium steckii</name>
    <dbReference type="NCBI Taxonomy" id="303698"/>
    <lineage>
        <taxon>Eukaryota</taxon>
        <taxon>Fungi</taxon>
        <taxon>Dikarya</taxon>
        <taxon>Ascomycota</taxon>
        <taxon>Pezizomycotina</taxon>
        <taxon>Eurotiomycetes</taxon>
        <taxon>Eurotiomycetidae</taxon>
        <taxon>Eurotiales</taxon>
        <taxon>Aspergillaceae</taxon>
        <taxon>Penicillium</taxon>
    </lineage>
</organism>
<sequence>MALDSDKRNTFVDFGGFREVSSEKSPPVKHQGRQMPWNDKRPIAHSGHGTGKVIKGGIKDLALQQLNQGSITSKPCILRHESPWDTYRATLSCEIAGSVIIAAQRSDPTRVIAIRQYTNENLQPIIENFRRLSHENILSAQECFITDDSLFVLVEDLPLSLEHLVGCRTLYPTESELASMLWQILAGLCYLSENGWEHQALQCRNILLGLDGSLRIGAFHPILPLQPRLANSDSASTS</sequence>
<dbReference type="Pfam" id="PF00069">
    <property type="entry name" value="Pkinase"/>
    <property type="match status" value="1"/>
</dbReference>
<gene>
    <name evidence="3" type="ORF">PENSTE_c040G08240</name>
</gene>
<dbReference type="Gene3D" id="1.10.510.10">
    <property type="entry name" value="Transferase(Phosphotransferase) domain 1"/>
    <property type="match status" value="1"/>
</dbReference>
<evidence type="ECO:0000313" key="3">
    <source>
        <dbReference type="EMBL" id="OQE13962.1"/>
    </source>
</evidence>
<accession>A0A1V6SIT5</accession>
<dbReference type="EMBL" id="MLKD01000040">
    <property type="protein sequence ID" value="OQE13962.1"/>
    <property type="molecule type" value="Genomic_DNA"/>
</dbReference>
<name>A0A1V6SIT5_9EURO</name>
<proteinExistence type="predicted"/>
<feature type="region of interest" description="Disordered" evidence="1">
    <location>
        <begin position="21"/>
        <end position="43"/>
    </location>
</feature>
<evidence type="ECO:0000256" key="1">
    <source>
        <dbReference type="SAM" id="MobiDB-lite"/>
    </source>
</evidence>
<evidence type="ECO:0000259" key="2">
    <source>
        <dbReference type="PROSITE" id="PS50011"/>
    </source>
</evidence>
<evidence type="ECO:0000313" key="4">
    <source>
        <dbReference type="Proteomes" id="UP000191285"/>
    </source>
</evidence>